<reference evidence="2" key="1">
    <citation type="submission" date="2021-01" db="EMBL/GenBank/DDBJ databases">
        <title>Whole genome shotgun sequence of Actinoplanes rishiriensis NBRC 108556.</title>
        <authorList>
            <person name="Komaki H."/>
            <person name="Tamura T."/>
        </authorList>
    </citation>
    <scope>NUCLEOTIDE SEQUENCE</scope>
    <source>
        <strain evidence="2">NBRC 108556</strain>
    </source>
</reference>
<evidence type="ECO:0000313" key="3">
    <source>
        <dbReference type="Proteomes" id="UP000636960"/>
    </source>
</evidence>
<comment type="caution">
    <text evidence="2">The sequence shown here is derived from an EMBL/GenBank/DDBJ whole genome shotgun (WGS) entry which is preliminary data.</text>
</comment>
<feature type="compositionally biased region" description="Basic and acidic residues" evidence="1">
    <location>
        <begin position="63"/>
        <end position="72"/>
    </location>
</feature>
<dbReference type="EMBL" id="BOMV01000026">
    <property type="protein sequence ID" value="GIE95255.1"/>
    <property type="molecule type" value="Genomic_DNA"/>
</dbReference>
<name>A0A919MX20_9ACTN</name>
<dbReference type="Proteomes" id="UP000636960">
    <property type="component" value="Unassembled WGS sequence"/>
</dbReference>
<proteinExistence type="predicted"/>
<protein>
    <submittedName>
        <fullName evidence="2">Uncharacterized protein</fullName>
    </submittedName>
</protein>
<accession>A0A919MX20</accession>
<sequence>MAIYAHPPEQQIDNIASRTSVSAGTFAGKGPGARCTAGRVAQHPAAPGGTRRHPAAPGGTVGVHDRSPHRPLPDCGPGGSPGCRREGLWISPGG</sequence>
<gene>
    <name evidence="2" type="ORF">Ari01nite_27200</name>
</gene>
<keyword evidence="3" id="KW-1185">Reference proteome</keyword>
<dbReference type="AlphaFoldDB" id="A0A919MX20"/>
<organism evidence="2 3">
    <name type="scientific">Paractinoplanes rishiriensis</name>
    <dbReference type="NCBI Taxonomy" id="1050105"/>
    <lineage>
        <taxon>Bacteria</taxon>
        <taxon>Bacillati</taxon>
        <taxon>Actinomycetota</taxon>
        <taxon>Actinomycetes</taxon>
        <taxon>Micromonosporales</taxon>
        <taxon>Micromonosporaceae</taxon>
        <taxon>Paractinoplanes</taxon>
    </lineage>
</organism>
<feature type="region of interest" description="Disordered" evidence="1">
    <location>
        <begin position="23"/>
        <end position="94"/>
    </location>
</feature>
<evidence type="ECO:0000256" key="1">
    <source>
        <dbReference type="SAM" id="MobiDB-lite"/>
    </source>
</evidence>
<evidence type="ECO:0000313" key="2">
    <source>
        <dbReference type="EMBL" id="GIE95255.1"/>
    </source>
</evidence>